<dbReference type="Proteomes" id="UP000555828">
    <property type="component" value="Unassembled WGS sequence"/>
</dbReference>
<keyword evidence="3" id="KW-1185">Reference proteome</keyword>
<proteinExistence type="predicted"/>
<sequence length="102" mass="11840">MDPIELHPIYTRASVEKSAHFSNLQNYANVLSEINANQLKEKIKREQSSPKVVEKTSSNLIKNSTEKNENKNNQFYNKEGKKNKTKEDIIKTENNHILDVRI</sequence>
<feature type="compositionally biased region" description="Basic and acidic residues" evidence="1">
    <location>
        <begin position="78"/>
        <end position="89"/>
    </location>
</feature>
<gene>
    <name evidence="2" type="ORF">HNP65_000102</name>
</gene>
<comment type="caution">
    <text evidence="2">The sequence shown here is derived from an EMBL/GenBank/DDBJ whole genome shotgun (WGS) entry which is preliminary data.</text>
</comment>
<name>A0A841GRL1_9BACT</name>
<evidence type="ECO:0000256" key="1">
    <source>
        <dbReference type="SAM" id="MobiDB-lite"/>
    </source>
</evidence>
<accession>A0A841GRL1</accession>
<dbReference type="EMBL" id="JACHEX010000001">
    <property type="protein sequence ID" value="MBB6061680.1"/>
    <property type="molecule type" value="Genomic_DNA"/>
</dbReference>
<evidence type="ECO:0000313" key="3">
    <source>
        <dbReference type="Proteomes" id="UP000555828"/>
    </source>
</evidence>
<feature type="region of interest" description="Disordered" evidence="1">
    <location>
        <begin position="45"/>
        <end position="89"/>
    </location>
</feature>
<evidence type="ECO:0000313" key="2">
    <source>
        <dbReference type="EMBL" id="MBB6061680.1"/>
    </source>
</evidence>
<dbReference type="AlphaFoldDB" id="A0A841GRL1"/>
<dbReference type="RefSeq" id="WP_184618456.1">
    <property type="nucleotide sequence ID" value="NZ_JACHEX010000001.1"/>
</dbReference>
<organism evidence="2 3">
    <name type="scientific">Thermosipho japonicus</name>
    <dbReference type="NCBI Taxonomy" id="90323"/>
    <lineage>
        <taxon>Bacteria</taxon>
        <taxon>Thermotogati</taxon>
        <taxon>Thermotogota</taxon>
        <taxon>Thermotogae</taxon>
        <taxon>Thermotogales</taxon>
        <taxon>Fervidobacteriaceae</taxon>
        <taxon>Thermosipho</taxon>
    </lineage>
</organism>
<feature type="compositionally biased region" description="Basic and acidic residues" evidence="1">
    <location>
        <begin position="45"/>
        <end position="54"/>
    </location>
</feature>
<reference evidence="2 3" key="1">
    <citation type="submission" date="2020-08" db="EMBL/GenBank/DDBJ databases">
        <title>Genomic Encyclopedia of Type Strains, Phase IV (KMG-IV): sequencing the most valuable type-strain genomes for metagenomic binning, comparative biology and taxonomic classification.</title>
        <authorList>
            <person name="Goeker M."/>
        </authorList>
    </citation>
    <scope>NUCLEOTIDE SEQUENCE [LARGE SCALE GENOMIC DNA]</scope>
    <source>
        <strain evidence="2 3">DSM 13481</strain>
    </source>
</reference>
<protein>
    <submittedName>
        <fullName evidence="2">Uncharacterized protein</fullName>
    </submittedName>
</protein>